<protein>
    <submittedName>
        <fullName evidence="1">Uncharacterized protein</fullName>
    </submittedName>
</protein>
<dbReference type="Proteomes" id="UP001415857">
    <property type="component" value="Unassembled WGS sequence"/>
</dbReference>
<evidence type="ECO:0000313" key="2">
    <source>
        <dbReference type="Proteomes" id="UP001415857"/>
    </source>
</evidence>
<organism evidence="1 2">
    <name type="scientific">Liquidambar formosana</name>
    <name type="common">Formosan gum</name>
    <dbReference type="NCBI Taxonomy" id="63359"/>
    <lineage>
        <taxon>Eukaryota</taxon>
        <taxon>Viridiplantae</taxon>
        <taxon>Streptophyta</taxon>
        <taxon>Embryophyta</taxon>
        <taxon>Tracheophyta</taxon>
        <taxon>Spermatophyta</taxon>
        <taxon>Magnoliopsida</taxon>
        <taxon>eudicotyledons</taxon>
        <taxon>Gunneridae</taxon>
        <taxon>Pentapetalae</taxon>
        <taxon>Saxifragales</taxon>
        <taxon>Altingiaceae</taxon>
        <taxon>Liquidambar</taxon>
    </lineage>
</organism>
<reference evidence="1 2" key="1">
    <citation type="journal article" date="2024" name="Plant J.">
        <title>Genome sequences and population genomics reveal climatic adaptation and genomic divergence between two closely related sweetgum species.</title>
        <authorList>
            <person name="Xu W.Q."/>
            <person name="Ren C.Q."/>
            <person name="Zhang X.Y."/>
            <person name="Comes H.P."/>
            <person name="Liu X.H."/>
            <person name="Li Y.G."/>
            <person name="Kettle C.J."/>
            <person name="Jalonen R."/>
            <person name="Gaisberger H."/>
            <person name="Ma Y.Z."/>
            <person name="Qiu Y.X."/>
        </authorList>
    </citation>
    <scope>NUCLEOTIDE SEQUENCE [LARGE SCALE GENOMIC DNA]</scope>
    <source>
        <strain evidence="1">Hangzhou</strain>
    </source>
</reference>
<evidence type="ECO:0000313" key="1">
    <source>
        <dbReference type="EMBL" id="KAK9277729.1"/>
    </source>
</evidence>
<accession>A0AAP0RGX8</accession>
<dbReference type="AlphaFoldDB" id="A0AAP0RGX8"/>
<dbReference type="EMBL" id="JBBPBK010000010">
    <property type="protein sequence ID" value="KAK9277729.1"/>
    <property type="molecule type" value="Genomic_DNA"/>
</dbReference>
<comment type="caution">
    <text evidence="1">The sequence shown here is derived from an EMBL/GenBank/DDBJ whole genome shotgun (WGS) entry which is preliminary data.</text>
</comment>
<proteinExistence type="predicted"/>
<sequence>MLSFLASKRRSRTQTKFGFVRFDSMGDTRRAIASLSESRCFDSVLHVRLTQFGSGRRRDSIGVSFKVEKCHRGNGISSIWAFKDLRQGDASSDEAPGLMLKFCGDC</sequence>
<name>A0AAP0RGX8_LIQFO</name>
<dbReference type="SUPFAM" id="SSF54928">
    <property type="entry name" value="RNA-binding domain, RBD"/>
    <property type="match status" value="1"/>
</dbReference>
<keyword evidence="2" id="KW-1185">Reference proteome</keyword>
<gene>
    <name evidence="1" type="ORF">L1049_007276</name>
</gene>
<dbReference type="GO" id="GO:0003676">
    <property type="term" value="F:nucleic acid binding"/>
    <property type="evidence" value="ECO:0007669"/>
    <property type="project" value="InterPro"/>
</dbReference>
<dbReference type="InterPro" id="IPR035979">
    <property type="entry name" value="RBD_domain_sf"/>
</dbReference>